<name>A0ACC1SBP0_9HYPO</name>
<comment type="caution">
    <text evidence="1">The sequence shown here is derived from an EMBL/GenBank/DDBJ whole genome shotgun (WGS) entry which is preliminary data.</text>
</comment>
<organism evidence="1 2">
    <name type="scientific">Fusarium decemcellulare</name>
    <dbReference type="NCBI Taxonomy" id="57161"/>
    <lineage>
        <taxon>Eukaryota</taxon>
        <taxon>Fungi</taxon>
        <taxon>Dikarya</taxon>
        <taxon>Ascomycota</taxon>
        <taxon>Pezizomycotina</taxon>
        <taxon>Sordariomycetes</taxon>
        <taxon>Hypocreomycetidae</taxon>
        <taxon>Hypocreales</taxon>
        <taxon>Nectriaceae</taxon>
        <taxon>Fusarium</taxon>
        <taxon>Fusarium decemcellulare species complex</taxon>
    </lineage>
</organism>
<keyword evidence="2" id="KW-1185">Reference proteome</keyword>
<dbReference type="EMBL" id="JANRMS010000655">
    <property type="protein sequence ID" value="KAJ3536270.1"/>
    <property type="molecule type" value="Genomic_DNA"/>
</dbReference>
<gene>
    <name evidence="1" type="ORF">NM208_g6797</name>
</gene>
<dbReference type="Proteomes" id="UP001148629">
    <property type="component" value="Unassembled WGS sequence"/>
</dbReference>
<proteinExistence type="predicted"/>
<evidence type="ECO:0000313" key="2">
    <source>
        <dbReference type="Proteomes" id="UP001148629"/>
    </source>
</evidence>
<protein>
    <submittedName>
        <fullName evidence="1">Uncharacterized protein</fullName>
    </submittedName>
</protein>
<accession>A0ACC1SBP0</accession>
<reference evidence="1" key="1">
    <citation type="submission" date="2022-08" db="EMBL/GenBank/DDBJ databases">
        <title>Genome Sequence of Fusarium decemcellulare.</title>
        <authorList>
            <person name="Buettner E."/>
        </authorList>
    </citation>
    <scope>NUCLEOTIDE SEQUENCE</scope>
    <source>
        <strain evidence="1">Babe19</strain>
    </source>
</reference>
<sequence>MPEFIPSTPASANGVRFFNWPGAGEEISETLKFTHACIIPSGASIIHVGGQAGITPEGTVPSDLEEEIHEAFSHIELSLRATGLTGTRQEVWACVYKVRTYHANTDENFGHTLHRILIEYVGANRPLFTGVDVYKLLRPDLHLEIEVEAFLPKVE</sequence>
<evidence type="ECO:0000313" key="1">
    <source>
        <dbReference type="EMBL" id="KAJ3536270.1"/>
    </source>
</evidence>